<dbReference type="InterPro" id="IPR050515">
    <property type="entry name" value="Beta-lactam/transpept"/>
</dbReference>
<dbReference type="GO" id="GO:0016757">
    <property type="term" value="F:glycosyltransferase activity"/>
    <property type="evidence" value="ECO:0007669"/>
    <property type="project" value="UniProtKB-KW"/>
</dbReference>
<dbReference type="SUPFAM" id="SSF56601">
    <property type="entry name" value="beta-lactamase/transpeptidase-like"/>
    <property type="match status" value="1"/>
</dbReference>
<sequence>MAAVRARRMNVPLRRVAYACGLMFFALLAALNHVQAFRADGLRADPRDPRLRIERLDRPRGDLLTREGRLIATSRRTSGPYSHRRHYPAGRVFAAVTGHVSLNGARGVELAGEAVLTGQDPRVRARSLVGGGDVDGAPQTGTIRLTIDAAVQRAAYRGLRAAGRRGAVAALDPATGAILALASYPTYNPNRYATFDPARLERVERRLGAAPGTPLLNRALQRTYPPGAAFQIVTAAAALGRGGHTPLTKVSVPAGAPGSPTACSGTRMALARAFAASCGTAFGRLGAELRPGVLREQAEGFGFNAGDLTVPLRVAPSVYPARLDRAGSAPAAIGRGGVRATPLGLAMTAAAVANGGALMRPYLVQEVRLADGTSVEGARVAQYRRPISLGVAGELAAMLAEAARPGGAAENVALPGVEVAAMGSPAAPMTGPLGPAAFGERILGLAEPPVAGAHGRAGAVPPPVVPSRTVASDVVGSGVVGSDVVAPESAPSVLVAFAPADRPVIATAVVLEAPAGPYDPRKEAAATARVARAVLEAVL</sequence>
<evidence type="ECO:0000313" key="4">
    <source>
        <dbReference type="Proteomes" id="UP000578449"/>
    </source>
</evidence>
<dbReference type="GO" id="GO:0071972">
    <property type="term" value="F:peptidoglycan L,D-transpeptidase activity"/>
    <property type="evidence" value="ECO:0007669"/>
    <property type="project" value="TreeGrafter"/>
</dbReference>
<dbReference type="RefSeq" id="WP_185049457.1">
    <property type="nucleotide sequence ID" value="NZ_BAABIX010000003.1"/>
</dbReference>
<dbReference type="GO" id="GO:0008658">
    <property type="term" value="F:penicillin binding"/>
    <property type="evidence" value="ECO:0007669"/>
    <property type="project" value="InterPro"/>
</dbReference>
<dbReference type="Pfam" id="PF00905">
    <property type="entry name" value="Transpeptidase"/>
    <property type="match status" value="1"/>
</dbReference>
<evidence type="ECO:0000259" key="1">
    <source>
        <dbReference type="Pfam" id="PF00905"/>
    </source>
</evidence>
<dbReference type="EMBL" id="JACHGN010000004">
    <property type="protein sequence ID" value="MBB5132477.1"/>
    <property type="molecule type" value="Genomic_DNA"/>
</dbReference>
<name>A0A840P5I1_9ACTN</name>
<dbReference type="InterPro" id="IPR001460">
    <property type="entry name" value="PCN-bd_Tpept"/>
</dbReference>
<protein>
    <submittedName>
        <fullName evidence="3">Peptidoglycan glycosyltransferase</fullName>
        <ecNumber evidence="3">2.4.1.129</ecNumber>
    </submittedName>
</protein>
<dbReference type="InterPro" id="IPR036138">
    <property type="entry name" value="PBP_dimer_sf"/>
</dbReference>
<gene>
    <name evidence="3" type="ORF">HNP84_002193</name>
</gene>
<dbReference type="Pfam" id="PF21922">
    <property type="entry name" value="PBP_dimer_2"/>
    <property type="match status" value="1"/>
</dbReference>
<dbReference type="EC" id="2.4.1.129" evidence="3"/>
<dbReference type="GO" id="GO:0005886">
    <property type="term" value="C:plasma membrane"/>
    <property type="evidence" value="ECO:0007669"/>
    <property type="project" value="TreeGrafter"/>
</dbReference>
<keyword evidence="3" id="KW-0328">Glycosyltransferase</keyword>
<reference evidence="3 4" key="1">
    <citation type="submission" date="2020-08" db="EMBL/GenBank/DDBJ databases">
        <title>Genomic Encyclopedia of Type Strains, Phase IV (KMG-IV): sequencing the most valuable type-strain genomes for metagenomic binning, comparative biology and taxonomic classification.</title>
        <authorList>
            <person name="Goeker M."/>
        </authorList>
    </citation>
    <scope>NUCLEOTIDE SEQUENCE [LARGE SCALE GENOMIC DNA]</scope>
    <source>
        <strain evidence="3 4">DSM 45615</strain>
    </source>
</reference>
<accession>A0A840P5I1</accession>
<proteinExistence type="predicted"/>
<dbReference type="InterPro" id="IPR012338">
    <property type="entry name" value="Beta-lactam/transpept-like"/>
</dbReference>
<dbReference type="PANTHER" id="PTHR30627:SF24">
    <property type="entry name" value="PENICILLIN-BINDING PROTEIN 4B"/>
    <property type="match status" value="1"/>
</dbReference>
<feature type="domain" description="Penicillin binding protein A dimerisation" evidence="2">
    <location>
        <begin position="60"/>
        <end position="128"/>
    </location>
</feature>
<organism evidence="3 4">
    <name type="scientific">Thermocatellispora tengchongensis</name>
    <dbReference type="NCBI Taxonomy" id="1073253"/>
    <lineage>
        <taxon>Bacteria</taxon>
        <taxon>Bacillati</taxon>
        <taxon>Actinomycetota</taxon>
        <taxon>Actinomycetes</taxon>
        <taxon>Streptosporangiales</taxon>
        <taxon>Streptosporangiaceae</taxon>
        <taxon>Thermocatellispora</taxon>
    </lineage>
</organism>
<comment type="caution">
    <text evidence="3">The sequence shown here is derived from an EMBL/GenBank/DDBJ whole genome shotgun (WGS) entry which is preliminary data.</text>
</comment>
<keyword evidence="4" id="KW-1185">Reference proteome</keyword>
<dbReference type="InterPro" id="IPR054120">
    <property type="entry name" value="PBPA_dimer"/>
</dbReference>
<dbReference type="Gene3D" id="3.90.1310.10">
    <property type="entry name" value="Penicillin-binding protein 2a (Domain 2)"/>
    <property type="match status" value="1"/>
</dbReference>
<keyword evidence="3" id="KW-0808">Transferase</keyword>
<dbReference type="GO" id="GO:0071555">
    <property type="term" value="P:cell wall organization"/>
    <property type="evidence" value="ECO:0007669"/>
    <property type="project" value="TreeGrafter"/>
</dbReference>
<dbReference type="PANTHER" id="PTHR30627">
    <property type="entry name" value="PEPTIDOGLYCAN D,D-TRANSPEPTIDASE"/>
    <property type="match status" value="1"/>
</dbReference>
<dbReference type="Gene3D" id="3.40.710.10">
    <property type="entry name" value="DD-peptidase/beta-lactamase superfamily"/>
    <property type="match status" value="1"/>
</dbReference>
<dbReference type="Proteomes" id="UP000578449">
    <property type="component" value="Unassembled WGS sequence"/>
</dbReference>
<evidence type="ECO:0000313" key="3">
    <source>
        <dbReference type="EMBL" id="MBB5132477.1"/>
    </source>
</evidence>
<feature type="domain" description="Penicillin-binding protein transpeptidase" evidence="1">
    <location>
        <begin position="166"/>
        <end position="421"/>
    </location>
</feature>
<dbReference type="SUPFAM" id="SSF56519">
    <property type="entry name" value="Penicillin binding protein dimerisation domain"/>
    <property type="match status" value="1"/>
</dbReference>
<evidence type="ECO:0000259" key="2">
    <source>
        <dbReference type="Pfam" id="PF21922"/>
    </source>
</evidence>
<dbReference type="AlphaFoldDB" id="A0A840P5I1"/>